<sequence length="188" mass="21229">ELKTGFTLPLLLQGVDRLAVSDHVYLAFAVSEVASKNSLWKKNRKEIKKLCRRLGLGLITVRLNQNRDDFVEVHLDPLPYTPRKNTKRQGRLLREFELRVGDPNQGGVTRRSIITAYRQDALRCLQHLHENGPTKLADLRTATGVMRAAGILQDDHYGWFERVARGVYQITPKGTAALDEFAEALAAI</sequence>
<protein>
    <submittedName>
        <fullName evidence="1">Uncharacterized protein</fullName>
    </submittedName>
</protein>
<dbReference type="EMBL" id="UOEC01000147">
    <property type="protein sequence ID" value="VAV97611.1"/>
    <property type="molecule type" value="Genomic_DNA"/>
</dbReference>
<reference evidence="1" key="1">
    <citation type="submission" date="2018-06" db="EMBL/GenBank/DDBJ databases">
        <authorList>
            <person name="Zhirakovskaya E."/>
        </authorList>
    </citation>
    <scope>NUCLEOTIDE SEQUENCE</scope>
</reference>
<dbReference type="AlphaFoldDB" id="A0A3B0S371"/>
<dbReference type="InterPro" id="IPR018679">
    <property type="entry name" value="DUF2161"/>
</dbReference>
<name>A0A3B0S371_9ZZZZ</name>
<organism evidence="1">
    <name type="scientific">hydrothermal vent metagenome</name>
    <dbReference type="NCBI Taxonomy" id="652676"/>
    <lineage>
        <taxon>unclassified sequences</taxon>
        <taxon>metagenomes</taxon>
        <taxon>ecological metagenomes</taxon>
    </lineage>
</organism>
<proteinExistence type="predicted"/>
<feature type="non-terminal residue" evidence="1">
    <location>
        <position position="1"/>
    </location>
</feature>
<accession>A0A3B0S371</accession>
<gene>
    <name evidence="1" type="ORF">MNBD_ALPHA08-787</name>
</gene>
<dbReference type="Pfam" id="PF09929">
    <property type="entry name" value="DUF2161"/>
    <property type="match status" value="1"/>
</dbReference>
<evidence type="ECO:0000313" key="1">
    <source>
        <dbReference type="EMBL" id="VAV97611.1"/>
    </source>
</evidence>